<keyword evidence="7" id="KW-0966">Cell projection</keyword>
<keyword evidence="4" id="KW-0964">Secreted</keyword>
<evidence type="ECO:0000256" key="2">
    <source>
        <dbReference type="ARBA" id="ARBA00020110"/>
    </source>
</evidence>
<comment type="similarity">
    <text evidence="1 4">Belongs to the bacterial flagellin family.</text>
</comment>
<dbReference type="InterPro" id="IPR046358">
    <property type="entry name" value="Flagellin_C"/>
</dbReference>
<dbReference type="Gene3D" id="1.20.1330.10">
    <property type="entry name" value="f41 fragment of flagellin, N-terminal domain"/>
    <property type="match status" value="2"/>
</dbReference>
<keyword evidence="7" id="KW-0282">Flagellum</keyword>
<gene>
    <name evidence="7" type="primary">hag_4</name>
    <name evidence="7" type="ORF">CLRAG_13510</name>
</gene>
<dbReference type="Pfam" id="PF00700">
    <property type="entry name" value="Flagellin_C"/>
    <property type="match status" value="1"/>
</dbReference>
<dbReference type="PATRIC" id="fig|1353534.3.peg.1372"/>
<comment type="function">
    <text evidence="4">Flagellin is the subunit protein which polymerizes to form the filaments of bacterial flagella.</text>
</comment>
<dbReference type="EMBL" id="LROS01000011">
    <property type="protein sequence ID" value="OBR95013.1"/>
    <property type="molecule type" value="Genomic_DNA"/>
</dbReference>
<evidence type="ECO:0000259" key="6">
    <source>
        <dbReference type="Pfam" id="PF00700"/>
    </source>
</evidence>
<keyword evidence="3 4" id="KW-0975">Bacterial flagellum</keyword>
<feature type="domain" description="Flagellin C-terminal" evidence="6">
    <location>
        <begin position="721"/>
        <end position="806"/>
    </location>
</feature>
<accession>A0A1A6AYB0</accession>
<dbReference type="GO" id="GO:0005198">
    <property type="term" value="F:structural molecule activity"/>
    <property type="evidence" value="ECO:0007669"/>
    <property type="project" value="UniProtKB-UniRule"/>
</dbReference>
<evidence type="ECO:0000256" key="1">
    <source>
        <dbReference type="ARBA" id="ARBA00005709"/>
    </source>
</evidence>
<dbReference type="InterPro" id="IPR001492">
    <property type="entry name" value="Flagellin"/>
</dbReference>
<dbReference type="PANTHER" id="PTHR42792:SF2">
    <property type="entry name" value="FLAGELLIN"/>
    <property type="match status" value="1"/>
</dbReference>
<evidence type="ECO:0000256" key="3">
    <source>
        <dbReference type="ARBA" id="ARBA00023143"/>
    </source>
</evidence>
<dbReference type="RefSeq" id="WP_065077666.1">
    <property type="nucleotide sequence ID" value="NZ_LROS01000011.1"/>
</dbReference>
<evidence type="ECO:0000313" key="8">
    <source>
        <dbReference type="Proteomes" id="UP000093954"/>
    </source>
</evidence>
<proteinExistence type="inferred from homology"/>
<protein>
    <recommendedName>
        <fullName evidence="2 4">Flagellin</fullName>
    </recommendedName>
</protein>
<evidence type="ECO:0000259" key="5">
    <source>
        <dbReference type="Pfam" id="PF00669"/>
    </source>
</evidence>
<dbReference type="Gene3D" id="3.30.70.2120">
    <property type="match status" value="1"/>
</dbReference>
<evidence type="ECO:0000256" key="4">
    <source>
        <dbReference type="RuleBase" id="RU362073"/>
    </source>
</evidence>
<dbReference type="PRINTS" id="PR00207">
    <property type="entry name" value="FLAGELLIN"/>
</dbReference>
<dbReference type="Pfam" id="PF00669">
    <property type="entry name" value="Flagellin_N"/>
    <property type="match status" value="1"/>
</dbReference>
<dbReference type="Gene3D" id="6.10.10.10">
    <property type="entry name" value="Flagellar export chaperone, C-terminal domain"/>
    <property type="match status" value="1"/>
</dbReference>
<comment type="caution">
    <text evidence="7">The sequence shown here is derived from an EMBL/GenBank/DDBJ whole genome shotgun (WGS) entry which is preliminary data.</text>
</comment>
<sequence>MIINHNLAANNAIRNMNVNSGNASKAMQKLSSGLRINSAADDAAGLAISEKMRGQINGLDQASANAQDGISMLQTAEGALNETTSILQRMKQLATQSANDTNVGDDRTQIQAEMNQLTSEINRIGNTTEFNTQKLLNGGGVDPKLASKAGALTVPSQLEGGQVGATQLTKTFSITSNFTTADDGKTITFNLGGKDLTFTLNKNISGANSTATQIGISDTATNVNSADAVEKALGLAIAADADLSSKYQLTVASNADVVVVAKALSFSNGKLTGTDAGINGSVTYSSSAAMATATVAEAVTTAGAGANASATIDFTGKTVADLKGTGFVIDGKKVDLYDSTDGAYSGYADFAVDLKGAGNAEAIVDKIVSALYNGTGAAVDKFGVSVADGDSYLPNEYVSKTDGTKLQITAKTTGIAGNAYTLSDNSAVAVSNFVGSDKLTNESVVSAKGLKDGQQTVTITNKAASTSTSSSAVSGTVAAGDLTGLSISANTSLATGTYRLTNDGSGTVDMAQLQVLGSDGTTWSTVSGYDHISISGSAQTAGDLTFALATGGITATATVGTDAVTFQVTQNHYEAQLTEKDGTIGSAVNVVSGQQNVRVTAQDGVGEAVINVGDISSSLSTGSSTTFTFNTSAAGVKNETVGGTFTAKFQIGANQGQSFQMDVKDMRAQALGISGTTAGASQGVVDGAKFTTAKSVSNGTDNVSVESSLDISTHDTATAAIKVIDNAINAVSTQRAQLGAYQNRLEHTINNLGTSSENLTSAESRIRDVDMAKEMSNFSKNNILSQAAQAMLAQANQQPQQVLQLLR</sequence>
<evidence type="ECO:0000313" key="7">
    <source>
        <dbReference type="EMBL" id="OBR95013.1"/>
    </source>
</evidence>
<comment type="subcellular location">
    <subcellularLocation>
        <location evidence="4">Secreted</location>
    </subcellularLocation>
    <subcellularLocation>
        <location evidence="4">Bacterial flagellum</location>
    </subcellularLocation>
</comment>
<feature type="domain" description="Flagellin N-terminal" evidence="5">
    <location>
        <begin position="3"/>
        <end position="138"/>
    </location>
</feature>
<dbReference type="PANTHER" id="PTHR42792">
    <property type="entry name" value="FLAGELLIN"/>
    <property type="match status" value="1"/>
</dbReference>
<reference evidence="7 8" key="1">
    <citation type="journal article" date="2012" name="Front. Microbiol.">
        <title>Draft Genome Sequence of the Virulent Strain 01-B526 of the Fish Pathogen Aeromonas salmonicida.</title>
        <authorList>
            <person name="Charette S.J."/>
            <person name="Brochu F."/>
            <person name="Boyle B."/>
            <person name="Filion G."/>
            <person name="Tanaka K.H."/>
            <person name="Derome N."/>
        </authorList>
    </citation>
    <scope>NUCLEOTIDE SEQUENCE [LARGE SCALE GENOMIC DNA]</scope>
    <source>
        <strain evidence="7 8">P11</strain>
    </source>
</reference>
<keyword evidence="7" id="KW-0969">Cilium</keyword>
<dbReference type="SUPFAM" id="SSF64518">
    <property type="entry name" value="Phase 1 flagellin"/>
    <property type="match status" value="1"/>
</dbReference>
<dbReference type="InterPro" id="IPR001029">
    <property type="entry name" value="Flagellin_N"/>
</dbReference>
<name>A0A1A6AYB0_9CLOT</name>
<dbReference type="GO" id="GO:0009288">
    <property type="term" value="C:bacterial-type flagellum"/>
    <property type="evidence" value="ECO:0007669"/>
    <property type="project" value="UniProtKB-SubCell"/>
</dbReference>
<dbReference type="AlphaFoldDB" id="A0A1A6AYB0"/>
<keyword evidence="8" id="KW-1185">Reference proteome</keyword>
<dbReference type="InterPro" id="IPR042187">
    <property type="entry name" value="Flagellin_C_sub2"/>
</dbReference>
<dbReference type="Proteomes" id="UP000093954">
    <property type="component" value="Unassembled WGS sequence"/>
</dbReference>
<organism evidence="7 8">
    <name type="scientific">Clostridium ragsdalei P11</name>
    <dbReference type="NCBI Taxonomy" id="1353534"/>
    <lineage>
        <taxon>Bacteria</taxon>
        <taxon>Bacillati</taxon>
        <taxon>Bacillota</taxon>
        <taxon>Clostridia</taxon>
        <taxon>Eubacteriales</taxon>
        <taxon>Clostridiaceae</taxon>
        <taxon>Clostridium</taxon>
    </lineage>
</organism>
<dbReference type="GO" id="GO:0005576">
    <property type="term" value="C:extracellular region"/>
    <property type="evidence" value="ECO:0007669"/>
    <property type="project" value="UniProtKB-SubCell"/>
</dbReference>